<feature type="transmembrane region" description="Helical" evidence="8">
    <location>
        <begin position="209"/>
        <end position="229"/>
    </location>
</feature>
<keyword evidence="5 8" id="KW-0812">Transmembrane</keyword>
<keyword evidence="3" id="KW-0813">Transport</keyword>
<comment type="subcellular location">
    <subcellularLocation>
        <location evidence="1">Cell membrane</location>
        <topology evidence="1">Multi-pass membrane protein</topology>
    </subcellularLocation>
</comment>
<keyword evidence="7 8" id="KW-0472">Membrane</keyword>
<keyword evidence="4" id="KW-1003">Cell membrane</keyword>
<dbReference type="InterPro" id="IPR002549">
    <property type="entry name" value="AI-2E-like"/>
</dbReference>
<dbReference type="EMBL" id="WBUI01000002">
    <property type="protein sequence ID" value="KAB2934694.1"/>
    <property type="molecule type" value="Genomic_DNA"/>
</dbReference>
<comment type="caution">
    <text evidence="9">The sequence shown here is derived from an EMBL/GenBank/DDBJ whole genome shotgun (WGS) entry which is preliminary data.</text>
</comment>
<dbReference type="AlphaFoldDB" id="A0A833H4Q6"/>
<feature type="transmembrane region" description="Helical" evidence="8">
    <location>
        <begin position="12"/>
        <end position="31"/>
    </location>
</feature>
<dbReference type="Pfam" id="PF01594">
    <property type="entry name" value="AI-2E_transport"/>
    <property type="match status" value="1"/>
</dbReference>
<proteinExistence type="inferred from homology"/>
<evidence type="ECO:0000313" key="10">
    <source>
        <dbReference type="Proteomes" id="UP000460298"/>
    </source>
</evidence>
<evidence type="ECO:0000256" key="8">
    <source>
        <dbReference type="SAM" id="Phobius"/>
    </source>
</evidence>
<keyword evidence="6 8" id="KW-1133">Transmembrane helix</keyword>
<evidence type="ECO:0000256" key="1">
    <source>
        <dbReference type="ARBA" id="ARBA00004651"/>
    </source>
</evidence>
<name>A0A833H4Q6_9LEPT</name>
<evidence type="ECO:0000313" key="9">
    <source>
        <dbReference type="EMBL" id="KAB2934694.1"/>
    </source>
</evidence>
<gene>
    <name evidence="9" type="ORF">F9K24_02660</name>
</gene>
<feature type="transmembrane region" description="Helical" evidence="8">
    <location>
        <begin position="37"/>
        <end position="55"/>
    </location>
</feature>
<comment type="similarity">
    <text evidence="2">Belongs to the autoinducer-2 exporter (AI-2E) (TC 2.A.86) family.</text>
</comment>
<evidence type="ECO:0000256" key="7">
    <source>
        <dbReference type="ARBA" id="ARBA00023136"/>
    </source>
</evidence>
<feature type="transmembrane region" description="Helical" evidence="8">
    <location>
        <begin position="67"/>
        <end position="88"/>
    </location>
</feature>
<dbReference type="PANTHER" id="PTHR21716">
    <property type="entry name" value="TRANSMEMBRANE PROTEIN"/>
    <property type="match status" value="1"/>
</dbReference>
<evidence type="ECO:0000256" key="2">
    <source>
        <dbReference type="ARBA" id="ARBA00009773"/>
    </source>
</evidence>
<dbReference type="Proteomes" id="UP000460298">
    <property type="component" value="Unassembled WGS sequence"/>
</dbReference>
<dbReference type="GO" id="GO:0005886">
    <property type="term" value="C:plasma membrane"/>
    <property type="evidence" value="ECO:0007669"/>
    <property type="project" value="UniProtKB-SubCell"/>
</dbReference>
<feature type="transmembrane region" description="Helical" evidence="8">
    <location>
        <begin position="151"/>
        <end position="174"/>
    </location>
</feature>
<accession>A0A833H4Q6</accession>
<feature type="transmembrane region" description="Helical" evidence="8">
    <location>
        <begin position="235"/>
        <end position="253"/>
    </location>
</feature>
<dbReference type="GO" id="GO:0055085">
    <property type="term" value="P:transmembrane transport"/>
    <property type="evidence" value="ECO:0007669"/>
    <property type="project" value="TreeGrafter"/>
</dbReference>
<evidence type="ECO:0000256" key="4">
    <source>
        <dbReference type="ARBA" id="ARBA00022475"/>
    </source>
</evidence>
<evidence type="ECO:0000256" key="3">
    <source>
        <dbReference type="ARBA" id="ARBA00022448"/>
    </source>
</evidence>
<sequence length="350" mass="38062">MDLHDKKMDLATHGVRILFFALVIVFLASLLYGLKELAVPFSIAFLLSIFLNPAVDFFEGLGINRVLSVMVVLLLLVGGVYVILALLIPPLTAEAQKFAAELGQLANILPDLIQSAREKLEFILPDTYRTIKIDIPWLVDLVLGPVKNSNLLASIPNLITYSIITPIVLFIFLLQGDEIFRGVMALVPNRFFEMTLLITHQIRYGIVSYLKGLSIQIAILSCIFIPGFWIIDLPYAPVLALFAAAVNIIPYVGPAMGAAPVVAVALLTGNGLLLPSLIVIGIGQGVDNAFTQPVVLARSVDVHPIVAVLAVITFQQWMGFVGMVIALPLAGIMVMTIQTMYRSLKSFGVI</sequence>
<protein>
    <submittedName>
        <fullName evidence="9">AI-2E family transporter</fullName>
    </submittedName>
</protein>
<evidence type="ECO:0000256" key="6">
    <source>
        <dbReference type="ARBA" id="ARBA00022989"/>
    </source>
</evidence>
<feature type="transmembrane region" description="Helical" evidence="8">
    <location>
        <begin position="260"/>
        <end position="282"/>
    </location>
</feature>
<dbReference type="PANTHER" id="PTHR21716:SF53">
    <property type="entry name" value="PERMEASE PERM-RELATED"/>
    <property type="match status" value="1"/>
</dbReference>
<feature type="transmembrane region" description="Helical" evidence="8">
    <location>
        <begin position="302"/>
        <end position="335"/>
    </location>
</feature>
<reference evidence="9 10" key="1">
    <citation type="submission" date="2019-10" db="EMBL/GenBank/DDBJ databases">
        <title>Extracellular Electron Transfer in a Candidatus Methanoperedens spp. Enrichment Culture.</title>
        <authorList>
            <person name="Berger S."/>
            <person name="Rangel Shaw D."/>
            <person name="Berben T."/>
            <person name="In 'T Zandt M."/>
            <person name="Frank J."/>
            <person name="Reimann J."/>
            <person name="Jetten M.S.M."/>
            <person name="Welte C.U."/>
        </authorList>
    </citation>
    <scope>NUCLEOTIDE SEQUENCE [LARGE SCALE GENOMIC DNA]</scope>
    <source>
        <strain evidence="9">SB12</strain>
    </source>
</reference>
<organism evidence="9 10">
    <name type="scientific">Leptonema illini</name>
    <dbReference type="NCBI Taxonomy" id="183"/>
    <lineage>
        <taxon>Bacteria</taxon>
        <taxon>Pseudomonadati</taxon>
        <taxon>Spirochaetota</taxon>
        <taxon>Spirochaetia</taxon>
        <taxon>Leptospirales</taxon>
        <taxon>Leptospiraceae</taxon>
        <taxon>Leptonema</taxon>
    </lineage>
</organism>
<evidence type="ECO:0000256" key="5">
    <source>
        <dbReference type="ARBA" id="ARBA00022692"/>
    </source>
</evidence>